<reference evidence="1 2" key="1">
    <citation type="submission" date="2019-02" db="EMBL/GenBank/DDBJ databases">
        <title>Genome sequencing of the rare red list fungi Bondarzewia mesenterica.</title>
        <authorList>
            <person name="Buettner E."/>
            <person name="Kellner H."/>
        </authorList>
    </citation>
    <scope>NUCLEOTIDE SEQUENCE [LARGE SCALE GENOMIC DNA]</scope>
    <source>
        <strain evidence="1 2">DSM 108281</strain>
    </source>
</reference>
<evidence type="ECO:0000313" key="1">
    <source>
        <dbReference type="EMBL" id="THH14077.1"/>
    </source>
</evidence>
<keyword evidence="2" id="KW-1185">Reference proteome</keyword>
<dbReference type="AlphaFoldDB" id="A0A4S4LQ93"/>
<protein>
    <submittedName>
        <fullName evidence="1">Uncharacterized protein</fullName>
    </submittedName>
</protein>
<accession>A0A4S4LQ93</accession>
<gene>
    <name evidence="1" type="ORF">EW146_g6203</name>
</gene>
<proteinExistence type="predicted"/>
<dbReference type="EMBL" id="SGPL01000304">
    <property type="protein sequence ID" value="THH14077.1"/>
    <property type="molecule type" value="Genomic_DNA"/>
</dbReference>
<organism evidence="1 2">
    <name type="scientific">Bondarzewia mesenterica</name>
    <dbReference type="NCBI Taxonomy" id="1095465"/>
    <lineage>
        <taxon>Eukaryota</taxon>
        <taxon>Fungi</taxon>
        <taxon>Dikarya</taxon>
        <taxon>Basidiomycota</taxon>
        <taxon>Agaricomycotina</taxon>
        <taxon>Agaricomycetes</taxon>
        <taxon>Russulales</taxon>
        <taxon>Bondarzewiaceae</taxon>
        <taxon>Bondarzewia</taxon>
    </lineage>
</organism>
<sequence>MLRRNHAYGPHLTSLHPDSAHRRLLWHALTVSTAPHTARLTGSHNRCRSLNDPTVMLVFCGRSWLVGSQTLAIVRLLDLHISVCTFHLSRDMLTVSDVQTGDEAWAMSGNHRWCRVIIIGSDSLESSDEFVAQYSVTLTANYRLRCRE</sequence>
<name>A0A4S4LQ93_9AGAM</name>
<evidence type="ECO:0000313" key="2">
    <source>
        <dbReference type="Proteomes" id="UP000310158"/>
    </source>
</evidence>
<comment type="caution">
    <text evidence="1">The sequence shown here is derived from an EMBL/GenBank/DDBJ whole genome shotgun (WGS) entry which is preliminary data.</text>
</comment>
<dbReference type="Proteomes" id="UP000310158">
    <property type="component" value="Unassembled WGS sequence"/>
</dbReference>